<reference evidence="5 6" key="1">
    <citation type="submission" date="2018-06" db="EMBL/GenBank/DDBJ databases">
        <title>Complete Genomes of Monosporascus.</title>
        <authorList>
            <person name="Robinson A.J."/>
            <person name="Natvig D.O."/>
        </authorList>
    </citation>
    <scope>NUCLEOTIDE SEQUENCE [LARGE SCALE GENOMIC DNA]</scope>
    <source>
        <strain evidence="5 6">CBS 110550</strain>
    </source>
</reference>
<feature type="signal peptide" evidence="3">
    <location>
        <begin position="1"/>
        <end position="22"/>
    </location>
</feature>
<dbReference type="InterPro" id="IPR051299">
    <property type="entry name" value="AB_hydrolase_lip/est"/>
</dbReference>
<evidence type="ECO:0000313" key="6">
    <source>
        <dbReference type="Proteomes" id="UP000293360"/>
    </source>
</evidence>
<dbReference type="CDD" id="cd00519">
    <property type="entry name" value="Lipase_3"/>
    <property type="match status" value="1"/>
</dbReference>
<dbReference type="EMBL" id="QJNU01000690">
    <property type="protein sequence ID" value="RYO89513.1"/>
    <property type="molecule type" value="Genomic_DNA"/>
</dbReference>
<evidence type="ECO:0000256" key="2">
    <source>
        <dbReference type="ARBA" id="ARBA00022801"/>
    </source>
</evidence>
<comment type="caution">
    <text evidence="5">The sequence shown here is derived from an EMBL/GenBank/DDBJ whole genome shotgun (WGS) entry which is preliminary data.</text>
</comment>
<dbReference type="SUPFAM" id="SSF53474">
    <property type="entry name" value="alpha/beta-Hydrolases"/>
    <property type="match status" value="1"/>
</dbReference>
<dbReference type="GO" id="GO:0016787">
    <property type="term" value="F:hydrolase activity"/>
    <property type="evidence" value="ECO:0007669"/>
    <property type="project" value="UniProtKB-KW"/>
</dbReference>
<dbReference type="OrthoDB" id="426718at2759"/>
<dbReference type="PANTHER" id="PTHR46640">
    <property type="entry name" value="TRIACYLGLYCEROL LIPASE, PUTATIVE (AFU_ORTHOLOGUE AFUA_6G06510)-RELATED"/>
    <property type="match status" value="1"/>
</dbReference>
<dbReference type="AlphaFoldDB" id="A0A4Q4SZE9"/>
<sequence length="320" mass="33527">MYGGSFSSAFALAFLCTGLSIGSPVVRRQNPAVSQDLFDQFTRYAAFSAASYASKCPSPPFGATITKQIDNKDTNTQGFIARDDAAKEVILAFRGTSNIQDFMTDLAEDLVPFKTTGVTDCEGCMAHEGFLRAWNSVAQESIDGVNAELAANSDYKVIVTGHSLGGSLASLATVSMIGSGIDVTTFTYGQPRTGNPEFANFVDQQAPEGKMFRVTHANDGVPQVVLTSSGYSHHSTEFWQEDAATADGTFQCSGQEPEDCNNSVRGTGLGAGGIGINAAHLEYLGISIGNPLDKGAEACDGKKPGLVGTIGGLLGFGKNK</sequence>
<dbReference type="Pfam" id="PF01764">
    <property type="entry name" value="Lipase_3"/>
    <property type="match status" value="1"/>
</dbReference>
<accession>A0A4Q4SZE9</accession>
<keyword evidence="1 3" id="KW-0732">Signal</keyword>
<gene>
    <name evidence="5" type="ORF">DL764_008566</name>
</gene>
<name>A0A4Q4SZE9_9PEZI</name>
<feature type="domain" description="Fungal lipase-type" evidence="4">
    <location>
        <begin position="91"/>
        <end position="226"/>
    </location>
</feature>
<evidence type="ECO:0000259" key="4">
    <source>
        <dbReference type="Pfam" id="PF01764"/>
    </source>
</evidence>
<evidence type="ECO:0000313" key="5">
    <source>
        <dbReference type="EMBL" id="RYO89513.1"/>
    </source>
</evidence>
<keyword evidence="6" id="KW-1185">Reference proteome</keyword>
<dbReference type="InterPro" id="IPR029058">
    <property type="entry name" value="AB_hydrolase_fold"/>
</dbReference>
<protein>
    <recommendedName>
        <fullName evidence="4">Fungal lipase-type domain-containing protein</fullName>
    </recommendedName>
</protein>
<dbReference type="PANTHER" id="PTHR46640:SF1">
    <property type="entry name" value="FUNGAL LIPASE-LIKE DOMAIN-CONTAINING PROTEIN-RELATED"/>
    <property type="match status" value="1"/>
</dbReference>
<evidence type="ECO:0000256" key="1">
    <source>
        <dbReference type="ARBA" id="ARBA00022729"/>
    </source>
</evidence>
<dbReference type="InterPro" id="IPR002921">
    <property type="entry name" value="Fungal_lipase-type"/>
</dbReference>
<evidence type="ECO:0000256" key="3">
    <source>
        <dbReference type="SAM" id="SignalP"/>
    </source>
</evidence>
<proteinExistence type="predicted"/>
<feature type="chain" id="PRO_5020824747" description="Fungal lipase-type domain-containing protein" evidence="3">
    <location>
        <begin position="23"/>
        <end position="320"/>
    </location>
</feature>
<dbReference type="Gene3D" id="3.40.50.1820">
    <property type="entry name" value="alpha/beta hydrolase"/>
    <property type="match status" value="1"/>
</dbReference>
<dbReference type="GO" id="GO:0006629">
    <property type="term" value="P:lipid metabolic process"/>
    <property type="evidence" value="ECO:0007669"/>
    <property type="project" value="InterPro"/>
</dbReference>
<organism evidence="5 6">
    <name type="scientific">Monosporascus ibericus</name>
    <dbReference type="NCBI Taxonomy" id="155417"/>
    <lineage>
        <taxon>Eukaryota</taxon>
        <taxon>Fungi</taxon>
        <taxon>Dikarya</taxon>
        <taxon>Ascomycota</taxon>
        <taxon>Pezizomycotina</taxon>
        <taxon>Sordariomycetes</taxon>
        <taxon>Xylariomycetidae</taxon>
        <taxon>Xylariales</taxon>
        <taxon>Xylariales incertae sedis</taxon>
        <taxon>Monosporascus</taxon>
    </lineage>
</organism>
<dbReference type="Proteomes" id="UP000293360">
    <property type="component" value="Unassembled WGS sequence"/>
</dbReference>
<keyword evidence="2" id="KW-0378">Hydrolase</keyword>
<dbReference type="STRING" id="155417.A0A4Q4SZE9"/>